<dbReference type="PROSITE" id="PS50994">
    <property type="entry name" value="INTEGRASE"/>
    <property type="match status" value="1"/>
</dbReference>
<reference evidence="2 3" key="1">
    <citation type="submission" date="2022-05" db="EMBL/GenBank/DDBJ databases">
        <authorList>
            <consortium name="Genoscope - CEA"/>
            <person name="William W."/>
        </authorList>
    </citation>
    <scope>NUCLEOTIDE SEQUENCE [LARGE SCALE GENOMIC DNA]</scope>
</reference>
<accession>A0AAU9X468</accession>
<dbReference type="Gene3D" id="3.30.420.10">
    <property type="entry name" value="Ribonuclease H-like superfamily/Ribonuclease H"/>
    <property type="match status" value="1"/>
</dbReference>
<dbReference type="SUPFAM" id="SSF53098">
    <property type="entry name" value="Ribonuclease H-like"/>
    <property type="match status" value="1"/>
</dbReference>
<dbReference type="InterPro" id="IPR001584">
    <property type="entry name" value="Integrase_cat-core"/>
</dbReference>
<dbReference type="InterPro" id="IPR036397">
    <property type="entry name" value="RNaseH_sf"/>
</dbReference>
<dbReference type="EMBL" id="CALNXJ010000030">
    <property type="protein sequence ID" value="CAH3136401.1"/>
    <property type="molecule type" value="Genomic_DNA"/>
</dbReference>
<feature type="domain" description="Integrase catalytic" evidence="1">
    <location>
        <begin position="207"/>
        <end position="390"/>
    </location>
</feature>
<protein>
    <recommendedName>
        <fullName evidence="1">Integrase catalytic domain-containing protein</fullName>
    </recommendedName>
</protein>
<comment type="caution">
    <text evidence="2">The sequence shown here is derived from an EMBL/GenBank/DDBJ whole genome shotgun (WGS) entry which is preliminary data.</text>
</comment>
<dbReference type="PANTHER" id="PTHR46791:SF5">
    <property type="entry name" value="CLR5 DOMAIN-CONTAINING PROTEIN-RELATED"/>
    <property type="match status" value="1"/>
</dbReference>
<keyword evidence="3" id="KW-1185">Reference proteome</keyword>
<dbReference type="InterPro" id="IPR012337">
    <property type="entry name" value="RNaseH-like_sf"/>
</dbReference>
<dbReference type="GO" id="GO:0003676">
    <property type="term" value="F:nucleic acid binding"/>
    <property type="evidence" value="ECO:0007669"/>
    <property type="project" value="InterPro"/>
</dbReference>
<dbReference type="Proteomes" id="UP001159428">
    <property type="component" value="Unassembled WGS sequence"/>
</dbReference>
<gene>
    <name evidence="2" type="ORF">PMEA_00017694</name>
</gene>
<evidence type="ECO:0000313" key="2">
    <source>
        <dbReference type="EMBL" id="CAH3136401.1"/>
    </source>
</evidence>
<dbReference type="InterPro" id="IPR058913">
    <property type="entry name" value="Integrase_dom_put"/>
</dbReference>
<dbReference type="Pfam" id="PF24764">
    <property type="entry name" value="rva_4"/>
    <property type="match status" value="1"/>
</dbReference>
<evidence type="ECO:0000313" key="3">
    <source>
        <dbReference type="Proteomes" id="UP001159428"/>
    </source>
</evidence>
<sequence>MDFRQHLSDSLNEITQYIQEGGNRGGDSENTVLRLEVLYEAALINGDIPLDAVDLINQARTHLNVNLHQQEPFRGYEAPAVSEAGRRGRPKFAISEKQLLFFRENNFTYKDMALMLGVSKRTIENRMAEYELTNKSRYSDMEDDFLDSLIQRIMTNFPRSGCKTIEGYLVSQGVHVQRWRIRSAIKRVDPIGRRLRSMNAIRRRVYNVRSPLALWHMDGNHKLIRWRFVVHGCIDGYSRSVVYLKCDTNNTSVTALRLFEGAVSEWGLPSRVRGDMGVENRDVAHYMLNHTARGPGRGSYITGRSVHNSRIERLWRDVYQLVLSSFYDLFLSLEACGQLDPDNEGHLFCLHFTYLPIINEALSKFVLSWNNDKIRTAGNKSPLQLFILGMQEIAEESGIVASEYFQNLSQRDLEGYGVDPTAYFHDGTDDALQNEVVVPPTRCPLDVELFTIFEASMSEVQGEDPWDITPYLHALETMNRLKT</sequence>
<proteinExistence type="predicted"/>
<evidence type="ECO:0000259" key="1">
    <source>
        <dbReference type="PROSITE" id="PS50994"/>
    </source>
</evidence>
<name>A0AAU9X468_9CNID</name>
<dbReference type="PANTHER" id="PTHR46791">
    <property type="entry name" value="EXPRESSED PROTEIN"/>
    <property type="match status" value="1"/>
</dbReference>
<organism evidence="2 3">
    <name type="scientific">Pocillopora meandrina</name>
    <dbReference type="NCBI Taxonomy" id="46732"/>
    <lineage>
        <taxon>Eukaryota</taxon>
        <taxon>Metazoa</taxon>
        <taxon>Cnidaria</taxon>
        <taxon>Anthozoa</taxon>
        <taxon>Hexacorallia</taxon>
        <taxon>Scleractinia</taxon>
        <taxon>Astrocoeniina</taxon>
        <taxon>Pocilloporidae</taxon>
        <taxon>Pocillopora</taxon>
    </lineage>
</organism>
<dbReference type="GO" id="GO:0015074">
    <property type="term" value="P:DNA integration"/>
    <property type="evidence" value="ECO:0007669"/>
    <property type="project" value="InterPro"/>
</dbReference>
<dbReference type="AlphaFoldDB" id="A0AAU9X468"/>